<dbReference type="Gene3D" id="3.40.30.10">
    <property type="entry name" value="Glutaredoxin"/>
    <property type="match status" value="1"/>
</dbReference>
<accession>A0ABV7EZS0</accession>
<dbReference type="CDD" id="cd02968">
    <property type="entry name" value="SCO"/>
    <property type="match status" value="1"/>
</dbReference>
<dbReference type="Pfam" id="PF02630">
    <property type="entry name" value="SCO1-SenC"/>
    <property type="match status" value="1"/>
</dbReference>
<comment type="caution">
    <text evidence="4">The sequence shown here is derived from an EMBL/GenBank/DDBJ whole genome shotgun (WGS) entry which is preliminary data.</text>
</comment>
<evidence type="ECO:0000313" key="4">
    <source>
        <dbReference type="EMBL" id="MFC3108263.1"/>
    </source>
</evidence>
<evidence type="ECO:0000256" key="3">
    <source>
        <dbReference type="SAM" id="SignalP"/>
    </source>
</evidence>
<proteinExistence type="inferred from homology"/>
<comment type="similarity">
    <text evidence="1">Belongs to the SCO1/2 family.</text>
</comment>
<dbReference type="PROSITE" id="PS51257">
    <property type="entry name" value="PROKAR_LIPOPROTEIN"/>
    <property type="match status" value="1"/>
</dbReference>
<dbReference type="InterPro" id="IPR003782">
    <property type="entry name" value="SCO1/SenC"/>
</dbReference>
<feature type="signal peptide" evidence="3">
    <location>
        <begin position="1"/>
        <end position="18"/>
    </location>
</feature>
<dbReference type="SUPFAM" id="SSF52833">
    <property type="entry name" value="Thioredoxin-like"/>
    <property type="match status" value="1"/>
</dbReference>
<organism evidence="4 5">
    <name type="scientific">Undibacterium arcticum</name>
    <dbReference type="NCBI Taxonomy" id="1762892"/>
    <lineage>
        <taxon>Bacteria</taxon>
        <taxon>Pseudomonadati</taxon>
        <taxon>Pseudomonadota</taxon>
        <taxon>Betaproteobacteria</taxon>
        <taxon>Burkholderiales</taxon>
        <taxon>Oxalobacteraceae</taxon>
        <taxon>Undibacterium</taxon>
    </lineage>
</organism>
<evidence type="ECO:0000256" key="1">
    <source>
        <dbReference type="ARBA" id="ARBA00010996"/>
    </source>
</evidence>
<gene>
    <name evidence="4" type="ORF">ACFOFO_09860</name>
</gene>
<protein>
    <submittedName>
        <fullName evidence="4">SCO family protein</fullName>
    </submittedName>
</protein>
<keyword evidence="5" id="KW-1185">Reference proteome</keyword>
<dbReference type="RefSeq" id="WP_390331456.1">
    <property type="nucleotide sequence ID" value="NZ_JBHRTP010000024.1"/>
</dbReference>
<name>A0ABV7EZS0_9BURK</name>
<dbReference type="InterPro" id="IPR036249">
    <property type="entry name" value="Thioredoxin-like_sf"/>
</dbReference>
<feature type="chain" id="PRO_5047381028" evidence="3">
    <location>
        <begin position="19"/>
        <end position="220"/>
    </location>
</feature>
<evidence type="ECO:0000313" key="5">
    <source>
        <dbReference type="Proteomes" id="UP001595530"/>
    </source>
</evidence>
<keyword evidence="3" id="KW-0732">Signal</keyword>
<evidence type="ECO:0000256" key="2">
    <source>
        <dbReference type="SAM" id="MobiDB-lite"/>
    </source>
</evidence>
<feature type="region of interest" description="Disordered" evidence="2">
    <location>
        <begin position="201"/>
        <end position="220"/>
    </location>
</feature>
<sequence length="220" mass="23846">MKTVFALLLVLVAGCAAIYRTTEGFRVATSEDARRLSVSEHPKAIPDVILQTQSGVSVSLSEALRCDRRVRIVSFIYTRCNAICSAVGTEFQQLQDIIERRGLGQRVGLLSLSFDERDTPTLLSDYARRMHAKPQIWQFAGIADAKERTALLAAFGIVVIPAPLGEFQHNAAFHLLVDGQLARIVDYDDPDTALASALSSAENPIGRGKPGSGQGKSCAF</sequence>
<reference evidence="5" key="1">
    <citation type="journal article" date="2019" name="Int. J. Syst. Evol. Microbiol.">
        <title>The Global Catalogue of Microorganisms (GCM) 10K type strain sequencing project: providing services to taxonomists for standard genome sequencing and annotation.</title>
        <authorList>
            <consortium name="The Broad Institute Genomics Platform"/>
            <consortium name="The Broad Institute Genome Sequencing Center for Infectious Disease"/>
            <person name="Wu L."/>
            <person name="Ma J."/>
        </authorList>
    </citation>
    <scope>NUCLEOTIDE SEQUENCE [LARGE SCALE GENOMIC DNA]</scope>
    <source>
        <strain evidence="5">KCTC 42986</strain>
    </source>
</reference>
<dbReference type="EMBL" id="JBHRTP010000024">
    <property type="protein sequence ID" value="MFC3108263.1"/>
    <property type="molecule type" value="Genomic_DNA"/>
</dbReference>
<dbReference type="Proteomes" id="UP001595530">
    <property type="component" value="Unassembled WGS sequence"/>
</dbReference>